<keyword evidence="1" id="KW-0812">Transmembrane</keyword>
<feature type="transmembrane region" description="Helical" evidence="1">
    <location>
        <begin position="42"/>
        <end position="63"/>
    </location>
</feature>
<feature type="transmembrane region" description="Helical" evidence="1">
    <location>
        <begin position="12"/>
        <end position="36"/>
    </location>
</feature>
<keyword evidence="1" id="KW-0472">Membrane</keyword>
<dbReference type="Proteomes" id="UP000515947">
    <property type="component" value="Chromosome"/>
</dbReference>
<gene>
    <name evidence="2" type="ORF">H9L09_09690</name>
</gene>
<dbReference type="RefSeq" id="WP_187580387.1">
    <property type="nucleotide sequence ID" value="NZ_CP060713.1"/>
</dbReference>
<name>A0A7G9RG22_9ACTN</name>
<evidence type="ECO:0000313" key="3">
    <source>
        <dbReference type="Proteomes" id="UP000515947"/>
    </source>
</evidence>
<dbReference type="AlphaFoldDB" id="A0A7G9RG22"/>
<sequence>MPSDYRLSRPLAARMAGTLVLAVGVVAVICSLGAALLDWPEWLVVLALLLVAAGGALAAVLLLRRARVVRLDETGYVVRWVRGTGVARGRWKDVEDVVATDVGGERCVVLRRRDGSTTTIPVGILDRPAEAFVQDLQQHLNRGHGYRPLR</sequence>
<dbReference type="KEGG" id="nmes:H9L09_09690"/>
<protein>
    <recommendedName>
        <fullName evidence="4">PH domain-containing protein</fullName>
    </recommendedName>
</protein>
<organism evidence="2 3">
    <name type="scientific">Nocardioides mesophilus</name>
    <dbReference type="NCBI Taxonomy" id="433659"/>
    <lineage>
        <taxon>Bacteria</taxon>
        <taxon>Bacillati</taxon>
        <taxon>Actinomycetota</taxon>
        <taxon>Actinomycetes</taxon>
        <taxon>Propionibacteriales</taxon>
        <taxon>Nocardioidaceae</taxon>
        <taxon>Nocardioides</taxon>
    </lineage>
</organism>
<keyword evidence="1" id="KW-1133">Transmembrane helix</keyword>
<proteinExistence type="predicted"/>
<evidence type="ECO:0000256" key="1">
    <source>
        <dbReference type="SAM" id="Phobius"/>
    </source>
</evidence>
<dbReference type="EMBL" id="CP060713">
    <property type="protein sequence ID" value="QNN54547.1"/>
    <property type="molecule type" value="Genomic_DNA"/>
</dbReference>
<evidence type="ECO:0000313" key="2">
    <source>
        <dbReference type="EMBL" id="QNN54547.1"/>
    </source>
</evidence>
<reference evidence="2 3" key="1">
    <citation type="submission" date="2020-08" db="EMBL/GenBank/DDBJ databases">
        <title>Genome sequence of Nocardioides mesophilus KACC 16243T.</title>
        <authorList>
            <person name="Hyun D.-W."/>
            <person name="Bae J.-W."/>
        </authorList>
    </citation>
    <scope>NUCLEOTIDE SEQUENCE [LARGE SCALE GENOMIC DNA]</scope>
    <source>
        <strain evidence="2 3">KACC 16243</strain>
    </source>
</reference>
<evidence type="ECO:0008006" key="4">
    <source>
        <dbReference type="Google" id="ProtNLM"/>
    </source>
</evidence>
<accession>A0A7G9RG22</accession>
<keyword evidence="3" id="KW-1185">Reference proteome</keyword>